<protein>
    <recommendedName>
        <fullName evidence="3">Biotin-protein ligase, N terminal</fullName>
    </recommendedName>
</protein>
<sequence>MHRHLPPLVLLWDESHLWVLLLHRALKALHAPVTLLKAEQVRAGALRGHEGSTLLVPGGWAKLKSLALGEDGRREIREHIRGGGKYLGFCGGAGLALGSERGAPFLDLCPWSRKAASQRLPNFSGHLNCIVTENGEEYEAALPVWWPSQFLPRDTELEVLARYEGPGPDFWSADLDWSGIAASEVGQWEELYGINLNPERLRREPCIVRGAYGQGSFVLSYAHLETPTSPQANALLCRLLGLDPASGVPAWDLSREEALWDDEALRSVHADLADLVTFGQSHFLLFWRSPWLLGWRRGVPGSPINFLLAMAWQARHNEATAPAKEYWAEHGGKCSQLCRDFCAQTRDYLLQERRILATSPSSPEASASPGLQRRKQELFGKFPGYGGLYGEILRTLDELLWLQFSAQDDRQGSS</sequence>
<dbReference type="SUPFAM" id="SSF52317">
    <property type="entry name" value="Class I glutamine amidotransferase-like"/>
    <property type="match status" value="1"/>
</dbReference>
<gene>
    <name evidence="1" type="ORF">SAMN04488082_10762</name>
</gene>
<evidence type="ECO:0000313" key="2">
    <source>
        <dbReference type="Proteomes" id="UP000198635"/>
    </source>
</evidence>
<dbReference type="EMBL" id="FORX01000007">
    <property type="protein sequence ID" value="SFJ79117.1"/>
    <property type="molecule type" value="Genomic_DNA"/>
</dbReference>
<proteinExistence type="predicted"/>
<dbReference type="AlphaFoldDB" id="A0A1I3UBG2"/>
<evidence type="ECO:0008006" key="3">
    <source>
        <dbReference type="Google" id="ProtNLM"/>
    </source>
</evidence>
<name>A0A1I3UBG2_9BACT</name>
<dbReference type="Proteomes" id="UP000198635">
    <property type="component" value="Unassembled WGS sequence"/>
</dbReference>
<evidence type="ECO:0000313" key="1">
    <source>
        <dbReference type="EMBL" id="SFJ79117.1"/>
    </source>
</evidence>
<dbReference type="InterPro" id="IPR029062">
    <property type="entry name" value="Class_I_gatase-like"/>
</dbReference>
<dbReference type="RefSeq" id="WP_092374263.1">
    <property type="nucleotide sequence ID" value="NZ_FORX01000007.1"/>
</dbReference>
<keyword evidence="2" id="KW-1185">Reference proteome</keyword>
<dbReference type="STRING" id="52560.SAMN04488082_10762"/>
<dbReference type="OrthoDB" id="5464482at2"/>
<organism evidence="1 2">
    <name type="scientific">Desulfomicrobium apsheronum</name>
    <dbReference type="NCBI Taxonomy" id="52560"/>
    <lineage>
        <taxon>Bacteria</taxon>
        <taxon>Pseudomonadati</taxon>
        <taxon>Thermodesulfobacteriota</taxon>
        <taxon>Desulfovibrionia</taxon>
        <taxon>Desulfovibrionales</taxon>
        <taxon>Desulfomicrobiaceae</taxon>
        <taxon>Desulfomicrobium</taxon>
    </lineage>
</organism>
<accession>A0A1I3UBG2</accession>
<reference evidence="2" key="1">
    <citation type="submission" date="2016-10" db="EMBL/GenBank/DDBJ databases">
        <authorList>
            <person name="Varghese N."/>
            <person name="Submissions S."/>
        </authorList>
    </citation>
    <scope>NUCLEOTIDE SEQUENCE [LARGE SCALE GENOMIC DNA]</scope>
    <source>
        <strain evidence="2">DSM 5918</strain>
    </source>
</reference>